<keyword evidence="3" id="KW-1185">Reference proteome</keyword>
<gene>
    <name evidence="2" type="ORF">E7Y31_23195</name>
</gene>
<accession>A0A4V6S707</accession>
<evidence type="ECO:0000259" key="1">
    <source>
        <dbReference type="Pfam" id="PF19955"/>
    </source>
</evidence>
<dbReference type="Pfam" id="PF19955">
    <property type="entry name" value="EAD1"/>
    <property type="match status" value="1"/>
</dbReference>
<evidence type="ECO:0000313" key="2">
    <source>
        <dbReference type="EMBL" id="THJ25782.1"/>
    </source>
</evidence>
<dbReference type="AlphaFoldDB" id="A0A4V6S707"/>
<organism evidence="2 3">
    <name type="scientific">Candidatus Frankia alpina</name>
    <dbReference type="NCBI Taxonomy" id="2699483"/>
    <lineage>
        <taxon>Bacteria</taxon>
        <taxon>Bacillati</taxon>
        <taxon>Actinomycetota</taxon>
        <taxon>Actinomycetes</taxon>
        <taxon>Frankiales</taxon>
        <taxon>Frankiaceae</taxon>
        <taxon>Frankia</taxon>
    </lineage>
</organism>
<proteinExistence type="predicted"/>
<dbReference type="RefSeq" id="WP_235826595.1">
    <property type="nucleotide sequence ID" value="NZ_SSXH01001077.1"/>
</dbReference>
<feature type="non-terminal residue" evidence="2">
    <location>
        <position position="157"/>
    </location>
</feature>
<feature type="domain" description="Effector-associated" evidence="1">
    <location>
        <begin position="4"/>
        <end position="82"/>
    </location>
</feature>
<dbReference type="InterPro" id="IPR045430">
    <property type="entry name" value="EAD1"/>
</dbReference>
<dbReference type="Proteomes" id="UP000305282">
    <property type="component" value="Unassembled WGS sequence"/>
</dbReference>
<evidence type="ECO:0000313" key="3">
    <source>
        <dbReference type="Proteomes" id="UP000305282"/>
    </source>
</evidence>
<name>A0A4V6S707_9ACTN</name>
<dbReference type="EMBL" id="SSXH01001077">
    <property type="protein sequence ID" value="THJ25782.1"/>
    <property type="molecule type" value="Genomic_DNA"/>
</dbReference>
<sequence length="157" mass="16375">MSDGLSEQEIQYFASWFHEPTLVRQVLELAGVPRANQPVWQAGAATEYWREVGFLLSVGLLADGRESLFAAARHFTPAAPAAMPLDASMAAAPGPSGSASGASAMVAEARLPQVTVSNSIGVMITHGGTQVNDFRGVDLPAGIQNRTGASTADPPRT</sequence>
<protein>
    <recommendedName>
        <fullName evidence="1">Effector-associated domain-containing protein</fullName>
    </recommendedName>
</protein>
<reference evidence="2 3" key="1">
    <citation type="submission" date="2019-04" db="EMBL/GenBank/DDBJ databases">
        <title>Draft genome sequences for three unisolated Alnus-infective Frankia Sp+ strains, AgTrS, AiOr and AvVan, the first sequenced Frankia strains able to sporulate in-planta.</title>
        <authorList>
            <person name="Bethencourt L."/>
            <person name="Vautrin F."/>
            <person name="Taib N."/>
            <person name="Dubost A."/>
            <person name="Castro-Garcia L."/>
            <person name="Imbaud O."/>
            <person name="Abrouk D."/>
            <person name="Fournier P."/>
            <person name="Briolay J."/>
            <person name="Nguyen A."/>
            <person name="Normand P."/>
            <person name="Fernandez M.P."/>
            <person name="Brochier-Armanet C."/>
            <person name="Herrera-Belaroussi A."/>
        </authorList>
    </citation>
    <scope>NUCLEOTIDE SEQUENCE [LARGE SCALE GENOMIC DNA]</scope>
    <source>
        <strain evidence="2 3">AvVan</strain>
    </source>
</reference>
<comment type="caution">
    <text evidence="2">The sequence shown here is derived from an EMBL/GenBank/DDBJ whole genome shotgun (WGS) entry which is preliminary data.</text>
</comment>